<evidence type="ECO:0000256" key="3">
    <source>
        <dbReference type="SAM" id="MobiDB-lite"/>
    </source>
</evidence>
<feature type="repeat" description="ARM" evidence="2">
    <location>
        <begin position="161"/>
        <end position="205"/>
    </location>
</feature>
<feature type="compositionally biased region" description="Low complexity" evidence="3">
    <location>
        <begin position="113"/>
        <end position="123"/>
    </location>
</feature>
<evidence type="ECO:0000313" key="5">
    <source>
        <dbReference type="EMBL" id="PUZ59404.1"/>
    </source>
</evidence>
<feature type="repeat" description="ARM" evidence="2">
    <location>
        <begin position="205"/>
        <end position="247"/>
    </location>
</feature>
<dbReference type="Pfam" id="PF25598">
    <property type="entry name" value="ARM_PUB"/>
    <property type="match status" value="1"/>
</dbReference>
<dbReference type="OrthoDB" id="7537227at2759"/>
<gene>
    <name evidence="5" type="ORF">GQ55_4G038400</name>
</gene>
<dbReference type="Gene3D" id="1.25.10.10">
    <property type="entry name" value="Leucine-rich Repeat Variant"/>
    <property type="match status" value="2"/>
</dbReference>
<keyword evidence="6" id="KW-1185">Reference proteome</keyword>
<dbReference type="InterPro" id="IPR000225">
    <property type="entry name" value="Armadillo"/>
</dbReference>
<dbReference type="Gramene" id="PUZ59404">
    <property type="protein sequence ID" value="PUZ59404"/>
    <property type="gene ID" value="GQ55_4G038400"/>
</dbReference>
<evidence type="ECO:0000256" key="1">
    <source>
        <dbReference type="ARBA" id="ARBA00022786"/>
    </source>
</evidence>
<protein>
    <recommendedName>
        <fullName evidence="4">U-box domain-containing protein</fullName>
    </recommendedName>
</protein>
<reference evidence="5 6" key="1">
    <citation type="submission" date="2018-04" db="EMBL/GenBank/DDBJ databases">
        <title>WGS assembly of Panicum hallii var. hallii HAL2.</title>
        <authorList>
            <person name="Lovell J."/>
            <person name="Jenkins J."/>
            <person name="Lowry D."/>
            <person name="Mamidi S."/>
            <person name="Sreedasyam A."/>
            <person name="Weng X."/>
            <person name="Barry K."/>
            <person name="Bonette J."/>
            <person name="Campitelli B."/>
            <person name="Daum C."/>
            <person name="Gordon S."/>
            <person name="Gould B."/>
            <person name="Lipzen A."/>
            <person name="MacQueen A."/>
            <person name="Palacio-Mejia J."/>
            <person name="Plott C."/>
            <person name="Shakirov E."/>
            <person name="Shu S."/>
            <person name="Yoshinaga Y."/>
            <person name="Zane M."/>
            <person name="Rokhsar D."/>
            <person name="Grimwood J."/>
            <person name="Schmutz J."/>
            <person name="Juenger T."/>
        </authorList>
    </citation>
    <scope>NUCLEOTIDE SEQUENCE [LARGE SCALE GENOMIC DNA]</scope>
    <source>
        <strain evidence="6">cv. HAL2</strain>
    </source>
</reference>
<dbReference type="PANTHER" id="PTHR23315:SF64">
    <property type="entry name" value="ARM REPEAT SUPERFAMILY PROTEIN"/>
    <property type="match status" value="1"/>
</dbReference>
<evidence type="ECO:0000259" key="4">
    <source>
        <dbReference type="Pfam" id="PF25598"/>
    </source>
</evidence>
<dbReference type="PANTHER" id="PTHR23315">
    <property type="entry name" value="U BOX DOMAIN-CONTAINING"/>
    <property type="match status" value="1"/>
</dbReference>
<organism evidence="5 6">
    <name type="scientific">Panicum hallii var. hallii</name>
    <dbReference type="NCBI Taxonomy" id="1504633"/>
    <lineage>
        <taxon>Eukaryota</taxon>
        <taxon>Viridiplantae</taxon>
        <taxon>Streptophyta</taxon>
        <taxon>Embryophyta</taxon>
        <taxon>Tracheophyta</taxon>
        <taxon>Spermatophyta</taxon>
        <taxon>Magnoliopsida</taxon>
        <taxon>Liliopsida</taxon>
        <taxon>Poales</taxon>
        <taxon>Poaceae</taxon>
        <taxon>PACMAD clade</taxon>
        <taxon>Panicoideae</taxon>
        <taxon>Panicodae</taxon>
        <taxon>Paniceae</taxon>
        <taxon>Panicinae</taxon>
        <taxon>Panicum</taxon>
        <taxon>Panicum sect. Panicum</taxon>
    </lineage>
</organism>
<feature type="compositionally biased region" description="Low complexity" evidence="3">
    <location>
        <begin position="41"/>
        <end position="56"/>
    </location>
</feature>
<dbReference type="InterPro" id="IPR016024">
    <property type="entry name" value="ARM-type_fold"/>
</dbReference>
<feature type="compositionally biased region" description="Pro residues" evidence="3">
    <location>
        <begin position="83"/>
        <end position="95"/>
    </location>
</feature>
<proteinExistence type="predicted"/>
<dbReference type="FunFam" id="1.25.10.10:FF:000418">
    <property type="entry name" value="U-box domain-containing protein 4"/>
    <property type="match status" value="1"/>
</dbReference>
<feature type="repeat" description="ARM" evidence="2">
    <location>
        <begin position="331"/>
        <end position="373"/>
    </location>
</feature>
<accession>A0A2T7DV05</accession>
<sequence length="463" mass="48352">MRSRRTMRSLALDPTLASSTEWHDRLTPTAPSHHPPNSDLTARTTTTPTCAAQPTRLDSFISSVPVPAILSSRRQRSRSKEPVPSPAHPPPPPRVFLPRMESDASSSPRRRSTSCYSDSGDSSCSEPFSECGSDDLSFTPGAAAAGIHRLLLSCASEASEDAISSLVAELESPSPSLDSLRRAAMELRLLAKHSPDNRVRIAAVGGVRPLVRLLSHADPLLQEHGVTALLNLSICDGNKAAIAAAGAVRPLVHALKSAASPAARENAACALLRLAQLDGATAAAVGRAGAVPLLVSLLEAGGARGKKDAATALYALCGGARENRQRAVEAGAVRPLLDLMADPESGMVDKAAYVLHSLVGSGEGRAAAVEEGGIPVLVEMVEAGTSRQKEIATLSLLQICDDNAAYRTMVAREGAIPPLVALSQSSSARPKLRAKAESLIEMLRQPRSPSLRARPAAAVVAAE</sequence>
<feature type="region of interest" description="Disordered" evidence="3">
    <location>
        <begin position="1"/>
        <end position="123"/>
    </location>
</feature>
<feature type="domain" description="U-box" evidence="4">
    <location>
        <begin position="180"/>
        <end position="445"/>
    </location>
</feature>
<dbReference type="PROSITE" id="PS50176">
    <property type="entry name" value="ARM_REPEAT"/>
    <property type="match status" value="3"/>
</dbReference>
<keyword evidence="1" id="KW-0833">Ubl conjugation pathway</keyword>
<dbReference type="SUPFAM" id="SSF48371">
    <property type="entry name" value="ARM repeat"/>
    <property type="match status" value="1"/>
</dbReference>
<dbReference type="SMART" id="SM00185">
    <property type="entry name" value="ARM"/>
    <property type="match status" value="6"/>
</dbReference>
<dbReference type="Proteomes" id="UP000244336">
    <property type="component" value="Chromosome 4"/>
</dbReference>
<dbReference type="AlphaFoldDB" id="A0A2T7DV05"/>
<dbReference type="EMBL" id="CM009752">
    <property type="protein sequence ID" value="PUZ59404.1"/>
    <property type="molecule type" value="Genomic_DNA"/>
</dbReference>
<dbReference type="InterPro" id="IPR058678">
    <property type="entry name" value="ARM_PUB"/>
</dbReference>
<evidence type="ECO:0000256" key="2">
    <source>
        <dbReference type="PROSITE-ProRule" id="PRU00259"/>
    </source>
</evidence>
<evidence type="ECO:0000313" key="6">
    <source>
        <dbReference type="Proteomes" id="UP000244336"/>
    </source>
</evidence>
<name>A0A2T7DV05_9POAL</name>
<dbReference type="InterPro" id="IPR011989">
    <property type="entry name" value="ARM-like"/>
</dbReference>